<keyword evidence="2" id="KW-1185">Reference proteome</keyword>
<protein>
    <submittedName>
        <fullName evidence="1">Uncharacterized protein</fullName>
    </submittedName>
</protein>
<proteinExistence type="predicted"/>
<dbReference type="EMBL" id="JAWDJW010011213">
    <property type="protein sequence ID" value="KAK3044961.1"/>
    <property type="molecule type" value="Genomic_DNA"/>
</dbReference>
<name>A0ACC3CUH1_9PEZI</name>
<reference evidence="1" key="1">
    <citation type="submission" date="2024-09" db="EMBL/GenBank/DDBJ databases">
        <title>Black Yeasts Isolated from many extreme environments.</title>
        <authorList>
            <person name="Coleine C."/>
            <person name="Stajich J.E."/>
            <person name="Selbmann L."/>
        </authorList>
    </citation>
    <scope>NUCLEOTIDE SEQUENCE</scope>
    <source>
        <strain evidence="1">CCFEE 5737</strain>
    </source>
</reference>
<sequence>MWMADKPLPQQRLAIDLAGLVDVLPEEGVLPWLDTFWKTMAREWRGIDVLRMNKFLLLVRVYLGAGFRWCGSNGWKDTSRVERYLDILRETPLNARDDKIPNGMRYHVVDIYVDELDKVDEEREGKMPLEKLLDPLGRLGKESPTKAVRERVKEALEDERLINWQERSGKDEDEGQDEDEMMDNAKVLKAQKTFDGYSGAARVEDEDDEWEGFDD</sequence>
<comment type="caution">
    <text evidence="1">The sequence shown here is derived from an EMBL/GenBank/DDBJ whole genome shotgun (WGS) entry which is preliminary data.</text>
</comment>
<organism evidence="1 2">
    <name type="scientific">Coniosporium uncinatum</name>
    <dbReference type="NCBI Taxonomy" id="93489"/>
    <lineage>
        <taxon>Eukaryota</taxon>
        <taxon>Fungi</taxon>
        <taxon>Dikarya</taxon>
        <taxon>Ascomycota</taxon>
        <taxon>Pezizomycotina</taxon>
        <taxon>Dothideomycetes</taxon>
        <taxon>Dothideomycetes incertae sedis</taxon>
        <taxon>Coniosporium</taxon>
    </lineage>
</organism>
<evidence type="ECO:0000313" key="2">
    <source>
        <dbReference type="Proteomes" id="UP001186974"/>
    </source>
</evidence>
<evidence type="ECO:0000313" key="1">
    <source>
        <dbReference type="EMBL" id="KAK3044961.1"/>
    </source>
</evidence>
<gene>
    <name evidence="1" type="ORF">LTS18_014931</name>
</gene>
<dbReference type="Proteomes" id="UP001186974">
    <property type="component" value="Unassembled WGS sequence"/>
</dbReference>
<accession>A0ACC3CUH1</accession>